<evidence type="ECO:0000313" key="7">
    <source>
        <dbReference type="EMBL" id="KAK6154128.1"/>
    </source>
</evidence>
<dbReference type="CDD" id="cd00167">
    <property type="entry name" value="SANT"/>
    <property type="match status" value="1"/>
</dbReference>
<comment type="subcellular location">
    <subcellularLocation>
        <location evidence="1">Nucleus</location>
    </subcellularLocation>
</comment>
<accession>A0ABR0X4A7</accession>
<dbReference type="SUPFAM" id="SSF46689">
    <property type="entry name" value="Homeodomain-like"/>
    <property type="match status" value="1"/>
</dbReference>
<name>A0ABR0X4A7_REHGL</name>
<evidence type="ECO:0000256" key="4">
    <source>
        <dbReference type="ARBA" id="ARBA00023242"/>
    </source>
</evidence>
<keyword evidence="4" id="KW-0539">Nucleus</keyword>
<organism evidence="7 8">
    <name type="scientific">Rehmannia glutinosa</name>
    <name type="common">Chinese foxglove</name>
    <dbReference type="NCBI Taxonomy" id="99300"/>
    <lineage>
        <taxon>Eukaryota</taxon>
        <taxon>Viridiplantae</taxon>
        <taxon>Streptophyta</taxon>
        <taxon>Embryophyta</taxon>
        <taxon>Tracheophyta</taxon>
        <taxon>Spermatophyta</taxon>
        <taxon>Magnoliopsida</taxon>
        <taxon>eudicotyledons</taxon>
        <taxon>Gunneridae</taxon>
        <taxon>Pentapetalae</taxon>
        <taxon>asterids</taxon>
        <taxon>lamiids</taxon>
        <taxon>Lamiales</taxon>
        <taxon>Orobanchaceae</taxon>
        <taxon>Rehmannieae</taxon>
        <taxon>Rehmannia</taxon>
    </lineage>
</organism>
<sequence>MDKLFEAGCERGDFLSECKKRRWLLIFMQLETDSPKIASHLPGRTDNEIKNHWNTHIKKKLKKMGIDLLPHKPLPPPPAADQPPAAQEPPPETVAAHQNQSEDVLINPTAEPFKKIQRLSPPHSSQSQPKTMMLTRQIRHHV</sequence>
<feature type="compositionally biased region" description="Pro residues" evidence="5">
    <location>
        <begin position="72"/>
        <end position="92"/>
    </location>
</feature>
<gene>
    <name evidence="7" type="ORF">DH2020_013767</name>
</gene>
<dbReference type="Pfam" id="PF00249">
    <property type="entry name" value="Myb_DNA-binding"/>
    <property type="match status" value="1"/>
</dbReference>
<feature type="domain" description="HTH myb-type" evidence="6">
    <location>
        <begin position="36"/>
        <end position="61"/>
    </location>
</feature>
<evidence type="ECO:0000256" key="5">
    <source>
        <dbReference type="SAM" id="MobiDB-lite"/>
    </source>
</evidence>
<dbReference type="Proteomes" id="UP001318860">
    <property type="component" value="Unassembled WGS sequence"/>
</dbReference>
<dbReference type="InterPro" id="IPR009057">
    <property type="entry name" value="Homeodomain-like_sf"/>
</dbReference>
<dbReference type="InterPro" id="IPR001005">
    <property type="entry name" value="SANT/Myb"/>
</dbReference>
<dbReference type="PANTHER" id="PTHR47994:SF5">
    <property type="entry name" value="F14D16.11-RELATED"/>
    <property type="match status" value="1"/>
</dbReference>
<evidence type="ECO:0000313" key="8">
    <source>
        <dbReference type="Proteomes" id="UP001318860"/>
    </source>
</evidence>
<evidence type="ECO:0000256" key="2">
    <source>
        <dbReference type="ARBA" id="ARBA00022737"/>
    </source>
</evidence>
<dbReference type="InterPro" id="IPR015495">
    <property type="entry name" value="Myb_TF_plants"/>
</dbReference>
<keyword evidence="2" id="KW-0677">Repeat</keyword>
<protein>
    <recommendedName>
        <fullName evidence="6">HTH myb-type domain-containing protein</fullName>
    </recommendedName>
</protein>
<reference evidence="7 8" key="1">
    <citation type="journal article" date="2021" name="Comput. Struct. Biotechnol. J.">
        <title>De novo genome assembly of the potent medicinal plant Rehmannia glutinosa using nanopore technology.</title>
        <authorList>
            <person name="Ma L."/>
            <person name="Dong C."/>
            <person name="Song C."/>
            <person name="Wang X."/>
            <person name="Zheng X."/>
            <person name="Niu Y."/>
            <person name="Chen S."/>
            <person name="Feng W."/>
        </authorList>
    </citation>
    <scope>NUCLEOTIDE SEQUENCE [LARGE SCALE GENOMIC DNA]</scope>
    <source>
        <strain evidence="7">DH-2019</strain>
    </source>
</reference>
<dbReference type="EMBL" id="JABTTQ020000006">
    <property type="protein sequence ID" value="KAK6154128.1"/>
    <property type="molecule type" value="Genomic_DNA"/>
</dbReference>
<evidence type="ECO:0000256" key="3">
    <source>
        <dbReference type="ARBA" id="ARBA00023125"/>
    </source>
</evidence>
<dbReference type="PROSITE" id="PS51294">
    <property type="entry name" value="HTH_MYB"/>
    <property type="match status" value="1"/>
</dbReference>
<comment type="caution">
    <text evidence="7">The sequence shown here is derived from an EMBL/GenBank/DDBJ whole genome shotgun (WGS) entry which is preliminary data.</text>
</comment>
<feature type="region of interest" description="Disordered" evidence="5">
    <location>
        <begin position="67"/>
        <end position="142"/>
    </location>
</feature>
<dbReference type="PANTHER" id="PTHR47994">
    <property type="entry name" value="F14D16.11-RELATED"/>
    <property type="match status" value="1"/>
</dbReference>
<dbReference type="Gene3D" id="1.10.10.60">
    <property type="entry name" value="Homeodomain-like"/>
    <property type="match status" value="1"/>
</dbReference>
<dbReference type="InterPro" id="IPR017930">
    <property type="entry name" value="Myb_dom"/>
</dbReference>
<keyword evidence="8" id="KW-1185">Reference proteome</keyword>
<evidence type="ECO:0000256" key="1">
    <source>
        <dbReference type="ARBA" id="ARBA00004123"/>
    </source>
</evidence>
<proteinExistence type="predicted"/>
<keyword evidence="3" id="KW-0238">DNA-binding</keyword>
<evidence type="ECO:0000259" key="6">
    <source>
        <dbReference type="PROSITE" id="PS51294"/>
    </source>
</evidence>